<dbReference type="Pfam" id="PF10551">
    <property type="entry name" value="MULE"/>
    <property type="match status" value="1"/>
</dbReference>
<reference evidence="3" key="1">
    <citation type="journal article" date="2012" name="Mol. Plant Microbe Interact.">
        <title>A highly conserved effector in Fusarium oxysporum is required for full virulence on Arabidopsis.</title>
        <authorList>
            <person name="Thatcher L.F."/>
            <person name="Gardiner D.M."/>
            <person name="Kazan K."/>
            <person name="Manners J."/>
        </authorList>
    </citation>
    <scope>NUCLEOTIDE SEQUENCE [LARGE SCALE GENOMIC DNA]</scope>
    <source>
        <strain evidence="3">Fo5176</strain>
    </source>
</reference>
<dbReference type="PANTHER" id="PTHR46599">
    <property type="entry name" value="PIGGYBAC TRANSPOSABLE ELEMENT-DERIVED PROTEIN 4"/>
    <property type="match status" value="1"/>
</dbReference>
<dbReference type="EMBL" id="AFQF01001876">
    <property type="protein sequence ID" value="EGU83276.1"/>
    <property type="molecule type" value="Genomic_DNA"/>
</dbReference>
<sequence length="486" mass="55063">MDRTTISSLTNAGIAPKDIRTYIRQNSNTIATQQDIYNRIADSKRELCEGQSTIHAFANQLDKEGFWNRMQLDSYDRVTAVLFAHPESLAYLKAYPDLLFLDCTYKTNKYGMPLLDIIGADACQRSFCIAFAFLSSENEEDYTWALGRLRSIYELCGATIPYFAGVGKSGNPPYLQDSDSQLRNINNSGSKVFTGSLPEEPLELFQIFVPLSLVQSWIEYTNDWVSYPMKNAVIDSWNSPISEHSRILQWDGLSTATAYAWIGITIYLGIHREISIKDHWKSPRLGYQRPLHPITKFMPLRKFELITRYFRTFDYTKLDVHDEGDLPKTFQAAEPWSDHIQKASAELFIPGTNLTIDECMVPFKGRSKETTVVKNKPTPVGFKVWVVAQQGFFLRWLWHVKASPYKAVIVELPTPKPHSKKGKLQTTVALSNTQSVVIHLCNLLPKLTYHVFTDNLFSSPNLFRALQEAGCGATGTARPTAASRLS</sequence>
<accession>F9FII1</accession>
<feature type="domain" description="PiggyBac transposable element-derived protein" evidence="2">
    <location>
        <begin position="201"/>
        <end position="481"/>
    </location>
</feature>
<dbReference type="InterPro" id="IPR018289">
    <property type="entry name" value="MULE_transposase_dom"/>
</dbReference>
<evidence type="ECO:0000259" key="1">
    <source>
        <dbReference type="Pfam" id="PF10551"/>
    </source>
</evidence>
<protein>
    <recommendedName>
        <fullName evidence="4">PiggyBac transposable element-derived protein domain-containing protein</fullName>
    </recommendedName>
</protein>
<dbReference type="OrthoDB" id="5428673at2759"/>
<evidence type="ECO:0000313" key="3">
    <source>
        <dbReference type="EMBL" id="EGU83276.1"/>
    </source>
</evidence>
<dbReference type="InterPro" id="IPR029526">
    <property type="entry name" value="PGBD"/>
</dbReference>
<proteinExistence type="predicted"/>
<name>F9FII1_FUSOF</name>
<dbReference type="STRING" id="660025.F9FII1"/>
<evidence type="ECO:0000259" key="2">
    <source>
        <dbReference type="Pfam" id="PF13843"/>
    </source>
</evidence>
<dbReference type="Pfam" id="PF13843">
    <property type="entry name" value="DDE_Tnp_1_7"/>
    <property type="match status" value="1"/>
</dbReference>
<feature type="domain" description="MULE transposase" evidence="1">
    <location>
        <begin position="99"/>
        <end position="153"/>
    </location>
</feature>
<comment type="caution">
    <text evidence="3">The sequence shown here is derived from an EMBL/GenBank/DDBJ whole genome shotgun (WGS) entry which is preliminary data.</text>
</comment>
<dbReference type="AlphaFoldDB" id="F9FII1"/>
<organism evidence="3">
    <name type="scientific">Fusarium oxysporum (strain Fo5176)</name>
    <name type="common">Fusarium vascular wilt</name>
    <dbReference type="NCBI Taxonomy" id="660025"/>
    <lineage>
        <taxon>Eukaryota</taxon>
        <taxon>Fungi</taxon>
        <taxon>Dikarya</taxon>
        <taxon>Ascomycota</taxon>
        <taxon>Pezizomycotina</taxon>
        <taxon>Sordariomycetes</taxon>
        <taxon>Hypocreomycetidae</taxon>
        <taxon>Hypocreales</taxon>
        <taxon>Nectriaceae</taxon>
        <taxon>Fusarium</taxon>
        <taxon>Fusarium oxysporum species complex</taxon>
    </lineage>
</organism>
<gene>
    <name evidence="3" type="ORF">FOXB_06210</name>
</gene>
<evidence type="ECO:0008006" key="4">
    <source>
        <dbReference type="Google" id="ProtNLM"/>
    </source>
</evidence>
<dbReference type="PANTHER" id="PTHR46599:SF3">
    <property type="entry name" value="PIGGYBAC TRANSPOSABLE ELEMENT-DERIVED PROTEIN 4"/>
    <property type="match status" value="1"/>
</dbReference>